<dbReference type="Gene3D" id="3.40.50.1010">
    <property type="entry name" value="5'-nuclease"/>
    <property type="match status" value="1"/>
</dbReference>
<evidence type="ECO:0000313" key="3">
    <source>
        <dbReference type="Proteomes" id="UP001597521"/>
    </source>
</evidence>
<proteinExistence type="predicted"/>
<reference evidence="3" key="1">
    <citation type="journal article" date="2019" name="Int. J. Syst. Evol. Microbiol.">
        <title>The Global Catalogue of Microorganisms (GCM) 10K type strain sequencing project: providing services to taxonomists for standard genome sequencing and annotation.</title>
        <authorList>
            <consortium name="The Broad Institute Genomics Platform"/>
            <consortium name="The Broad Institute Genome Sequencing Center for Infectious Disease"/>
            <person name="Wu L."/>
            <person name="Ma J."/>
        </authorList>
    </citation>
    <scope>NUCLEOTIDE SEQUENCE [LARGE SCALE GENOMIC DNA]</scope>
    <source>
        <strain evidence="3">CCM 7427</strain>
    </source>
</reference>
<comment type="caution">
    <text evidence="2">The sequence shown here is derived from an EMBL/GenBank/DDBJ whole genome shotgun (WGS) entry which is preliminary data.</text>
</comment>
<dbReference type="InterPro" id="IPR002716">
    <property type="entry name" value="PIN_dom"/>
</dbReference>
<dbReference type="Proteomes" id="UP001597521">
    <property type="component" value="Unassembled WGS sequence"/>
</dbReference>
<dbReference type="CDD" id="cd09872">
    <property type="entry name" value="PIN_Sll0205-like"/>
    <property type="match status" value="1"/>
</dbReference>
<dbReference type="RefSeq" id="WP_386834010.1">
    <property type="nucleotide sequence ID" value="NZ_JBHUNP010000001.1"/>
</dbReference>
<dbReference type="PANTHER" id="PTHR36173:SF2">
    <property type="entry name" value="RIBONUCLEASE VAPC16"/>
    <property type="match status" value="1"/>
</dbReference>
<name>A0ABW5QMV5_9HYPH</name>
<dbReference type="SUPFAM" id="SSF88723">
    <property type="entry name" value="PIN domain-like"/>
    <property type="match status" value="1"/>
</dbReference>
<organism evidence="2 3">
    <name type="scientific">Devosia albogilva</name>
    <dbReference type="NCBI Taxonomy" id="429726"/>
    <lineage>
        <taxon>Bacteria</taxon>
        <taxon>Pseudomonadati</taxon>
        <taxon>Pseudomonadota</taxon>
        <taxon>Alphaproteobacteria</taxon>
        <taxon>Hyphomicrobiales</taxon>
        <taxon>Devosiaceae</taxon>
        <taxon>Devosia</taxon>
    </lineage>
</organism>
<gene>
    <name evidence="2" type="ORF">ACFSX5_13100</name>
</gene>
<evidence type="ECO:0000259" key="1">
    <source>
        <dbReference type="Pfam" id="PF01850"/>
    </source>
</evidence>
<evidence type="ECO:0000313" key="2">
    <source>
        <dbReference type="EMBL" id="MFD2648731.1"/>
    </source>
</evidence>
<dbReference type="InterPro" id="IPR029060">
    <property type="entry name" value="PIN-like_dom_sf"/>
</dbReference>
<dbReference type="EMBL" id="JBHUNP010000001">
    <property type="protein sequence ID" value="MFD2648731.1"/>
    <property type="molecule type" value="Genomic_DNA"/>
</dbReference>
<dbReference type="InterPro" id="IPR041705">
    <property type="entry name" value="PIN_Sll0205"/>
</dbReference>
<sequence>MNLLLDTHVAIWAVMEPERIPRKVQRLLEDQRNTLFVSAVSIMEVAIKRRKGGKSAPKFSSAQMIVMFEGFGLLMLNLTAAHAAALEEIALAHADPFDGLILAQALAEPMRLVTADSKLAAYSDTIITW</sequence>
<dbReference type="InterPro" id="IPR052919">
    <property type="entry name" value="TA_system_RNase"/>
</dbReference>
<dbReference type="Pfam" id="PF01850">
    <property type="entry name" value="PIN"/>
    <property type="match status" value="1"/>
</dbReference>
<protein>
    <submittedName>
        <fullName evidence="2">Type II toxin-antitoxin system VapC family toxin</fullName>
    </submittedName>
</protein>
<dbReference type="PANTHER" id="PTHR36173">
    <property type="entry name" value="RIBONUCLEASE VAPC16-RELATED"/>
    <property type="match status" value="1"/>
</dbReference>
<accession>A0ABW5QMV5</accession>
<feature type="domain" description="PIN" evidence="1">
    <location>
        <begin position="4"/>
        <end position="122"/>
    </location>
</feature>
<keyword evidence="3" id="KW-1185">Reference proteome</keyword>